<gene>
    <name evidence="1" type="ORF">H6G59_17425</name>
</gene>
<protein>
    <submittedName>
        <fullName evidence="1">Uncharacterized protein</fullName>
    </submittedName>
</protein>
<comment type="caution">
    <text evidence="1">The sequence shown here is derived from an EMBL/GenBank/DDBJ whole genome shotgun (WGS) entry which is preliminary data.</text>
</comment>
<dbReference type="Proteomes" id="UP000640531">
    <property type="component" value="Unassembled WGS sequence"/>
</dbReference>
<evidence type="ECO:0000313" key="1">
    <source>
        <dbReference type="EMBL" id="MBD2569640.1"/>
    </source>
</evidence>
<proteinExistence type="predicted"/>
<accession>A0ABR8FIE3</accession>
<sequence>MNRLTELFYEKYGVSLKKAAKAQGYKDGLKSLLNASRRFAIYSTQLPEEFYVALFQEIFPGFQQSQTTSIQYRIKRPWKVDEHLPKILKVERAEEIPSDEVQKTSKYQPILVPDIKSLNDLELALIEIIKNLIANDQKKFITLAILSRTFCAYYKQPIRPILRSVCPDMKLIELLQTIPSLHVQKVENDWYITIECH</sequence>
<evidence type="ECO:0000313" key="2">
    <source>
        <dbReference type="Proteomes" id="UP000640531"/>
    </source>
</evidence>
<keyword evidence="2" id="KW-1185">Reference proteome</keyword>
<name>A0ABR8FIE3_9NOST</name>
<reference evidence="1 2" key="1">
    <citation type="journal article" date="2020" name="ISME J.">
        <title>Comparative genomics reveals insights into cyanobacterial evolution and habitat adaptation.</title>
        <authorList>
            <person name="Chen M.Y."/>
            <person name="Teng W.K."/>
            <person name="Zhao L."/>
            <person name="Hu C.X."/>
            <person name="Zhou Y.K."/>
            <person name="Han B.P."/>
            <person name="Song L.R."/>
            <person name="Shu W.S."/>
        </authorList>
    </citation>
    <scope>NUCLEOTIDE SEQUENCE [LARGE SCALE GENOMIC DNA]</scope>
    <source>
        <strain evidence="1 2">FACHB-196</strain>
    </source>
</reference>
<dbReference type="EMBL" id="JACJST010000016">
    <property type="protein sequence ID" value="MBD2569640.1"/>
    <property type="molecule type" value="Genomic_DNA"/>
</dbReference>
<organism evidence="1 2">
    <name type="scientific">Anabaena lutea FACHB-196</name>
    <dbReference type="NCBI Taxonomy" id="2692881"/>
    <lineage>
        <taxon>Bacteria</taxon>
        <taxon>Bacillati</taxon>
        <taxon>Cyanobacteriota</taxon>
        <taxon>Cyanophyceae</taxon>
        <taxon>Nostocales</taxon>
        <taxon>Nostocaceae</taxon>
        <taxon>Anabaena</taxon>
    </lineage>
</organism>